<dbReference type="Pfam" id="PF09661">
    <property type="entry name" value="DUF2398"/>
    <property type="match status" value="1"/>
</dbReference>
<dbReference type="Proteomes" id="UP001153404">
    <property type="component" value="Unassembled WGS sequence"/>
</dbReference>
<protein>
    <submittedName>
        <fullName evidence="1">DUF2398 family protein</fullName>
    </submittedName>
</protein>
<keyword evidence="2" id="KW-1185">Reference proteome</keyword>
<dbReference type="InterPro" id="IPR013494">
    <property type="entry name" value="CHP02678"/>
</dbReference>
<reference evidence="1" key="1">
    <citation type="submission" date="2022-10" db="EMBL/GenBank/DDBJ databases">
        <title>Comparative genomic analysis of Cohnella hashimotonis sp. nov., isolated from the International Space Station.</title>
        <authorList>
            <person name="Simpson A."/>
            <person name="Venkateswaran K."/>
        </authorList>
    </citation>
    <scope>NUCLEOTIDE SEQUENCE</scope>
    <source>
        <strain evidence="1">DSM 28161</strain>
    </source>
</reference>
<organism evidence="1 2">
    <name type="scientific">Cohnella rhizosphaerae</name>
    <dbReference type="NCBI Taxonomy" id="1457232"/>
    <lineage>
        <taxon>Bacteria</taxon>
        <taxon>Bacillati</taxon>
        <taxon>Bacillota</taxon>
        <taxon>Bacilli</taxon>
        <taxon>Bacillales</taxon>
        <taxon>Paenibacillaceae</taxon>
        <taxon>Cohnella</taxon>
    </lineage>
</organism>
<accession>A0A9X4KWV1</accession>
<proteinExistence type="predicted"/>
<name>A0A9X4KWV1_9BACL</name>
<dbReference type="AlphaFoldDB" id="A0A9X4KWV1"/>
<dbReference type="EMBL" id="JAPDIA010000003">
    <property type="protein sequence ID" value="MDG0809482.1"/>
    <property type="molecule type" value="Genomic_DNA"/>
</dbReference>
<dbReference type="RefSeq" id="WP_277533067.1">
    <property type="nucleotide sequence ID" value="NZ_JAPDIA010000003.1"/>
</dbReference>
<sequence length="80" mass="9267">MTRTDVEALLHGLKLRYGEYWSKEHREKSLGELAEALMAHMAEWKLGKRRSEGEDRERFVVSAVVSRWNADYALDEGTEA</sequence>
<evidence type="ECO:0000313" key="1">
    <source>
        <dbReference type="EMBL" id="MDG0809482.1"/>
    </source>
</evidence>
<gene>
    <name evidence="1" type="ORF">OMP40_09070</name>
</gene>
<evidence type="ECO:0000313" key="2">
    <source>
        <dbReference type="Proteomes" id="UP001153404"/>
    </source>
</evidence>
<comment type="caution">
    <text evidence="1">The sequence shown here is derived from an EMBL/GenBank/DDBJ whole genome shotgun (WGS) entry which is preliminary data.</text>
</comment>